<keyword evidence="2" id="KW-1185">Reference proteome</keyword>
<reference evidence="1" key="1">
    <citation type="submission" date="2020-11" db="EMBL/GenBank/DDBJ databases">
        <title>Isolation and identification of active actinomycetes.</title>
        <authorList>
            <person name="Yu B."/>
        </authorList>
    </citation>
    <scope>NUCLEOTIDE SEQUENCE</scope>
    <source>
        <strain evidence="1">NEAU-YB345</strain>
    </source>
</reference>
<evidence type="ECO:0000313" key="2">
    <source>
        <dbReference type="Proteomes" id="UP000657385"/>
    </source>
</evidence>
<accession>A0A931B7U7</accession>
<dbReference type="AlphaFoldDB" id="A0A931B7U7"/>
<dbReference type="EMBL" id="JADPRT010000013">
    <property type="protein sequence ID" value="MBF9071818.1"/>
    <property type="molecule type" value="Genomic_DNA"/>
</dbReference>
<gene>
    <name evidence="1" type="ORF">I2501_27725</name>
</gene>
<evidence type="ECO:0000313" key="1">
    <source>
        <dbReference type="EMBL" id="MBF9071818.1"/>
    </source>
</evidence>
<name>A0A931B7U7_9ACTN</name>
<protein>
    <submittedName>
        <fullName evidence="1">Uncharacterized protein</fullName>
    </submittedName>
</protein>
<dbReference type="RefSeq" id="WP_196196982.1">
    <property type="nucleotide sequence ID" value="NZ_JADPRT010000013.1"/>
</dbReference>
<dbReference type="Proteomes" id="UP000657385">
    <property type="component" value="Unassembled WGS sequence"/>
</dbReference>
<comment type="caution">
    <text evidence="1">The sequence shown here is derived from an EMBL/GenBank/DDBJ whole genome shotgun (WGS) entry which is preliminary data.</text>
</comment>
<sequence>MSRFHVPSWLRPTGYWIALGARRVFLEQSALTDQLLAKQRAEDKAERARLLRATLETWH</sequence>
<organism evidence="1 2">
    <name type="scientific">Streptacidiphilus fuscans</name>
    <dbReference type="NCBI Taxonomy" id="2789292"/>
    <lineage>
        <taxon>Bacteria</taxon>
        <taxon>Bacillati</taxon>
        <taxon>Actinomycetota</taxon>
        <taxon>Actinomycetes</taxon>
        <taxon>Kitasatosporales</taxon>
        <taxon>Streptomycetaceae</taxon>
        <taxon>Streptacidiphilus</taxon>
    </lineage>
</organism>
<proteinExistence type="predicted"/>